<dbReference type="Proteomes" id="UP000008064">
    <property type="component" value="Unassembled WGS sequence"/>
</dbReference>
<reference evidence="1" key="1">
    <citation type="submission" date="2011-04" db="EMBL/GenBank/DDBJ databases">
        <title>Evolution of plant cell wall degrading machinery underlies the functional diversity of forest fungi.</title>
        <authorList>
            <consortium name="US DOE Joint Genome Institute (JGI-PGF)"/>
            <person name="Eastwood D.C."/>
            <person name="Floudas D."/>
            <person name="Binder M."/>
            <person name="Majcherczyk A."/>
            <person name="Schneider P."/>
            <person name="Aerts A."/>
            <person name="Asiegbu F.O."/>
            <person name="Baker S.E."/>
            <person name="Barry K."/>
            <person name="Bendiksby M."/>
            <person name="Blumentritt M."/>
            <person name="Coutinho P.M."/>
            <person name="Cullen D."/>
            <person name="Cullen D."/>
            <person name="Gathman A."/>
            <person name="Goodell B."/>
            <person name="Henrissat B."/>
            <person name="Ihrmark K."/>
            <person name="Kauserud H."/>
            <person name="Kohler A."/>
            <person name="LaButti K."/>
            <person name="Lapidus A."/>
            <person name="Lavin J.L."/>
            <person name="Lee Y.-H."/>
            <person name="Lindquist E."/>
            <person name="Lilly W."/>
            <person name="Lucas S."/>
            <person name="Morin E."/>
            <person name="Murat C."/>
            <person name="Oguiza J.A."/>
            <person name="Park J."/>
            <person name="Pisabarro A.G."/>
            <person name="Riley R."/>
            <person name="Rosling A."/>
            <person name="Salamov A."/>
            <person name="Schmidt O."/>
            <person name="Schmutz J."/>
            <person name="Skrede I."/>
            <person name="Stenlid J."/>
            <person name="Wiebenga A."/>
            <person name="Xie X."/>
            <person name="Kues U."/>
            <person name="Hibbett D.S."/>
            <person name="Hoffmeister D."/>
            <person name="Hogberg N."/>
            <person name="Martin F."/>
            <person name="Grigoriev I.V."/>
            <person name="Watkinson S.C."/>
        </authorList>
    </citation>
    <scope>NUCLEOTIDE SEQUENCE</scope>
    <source>
        <strain evidence="1">S7.9</strain>
    </source>
</reference>
<dbReference type="EMBL" id="GL945436">
    <property type="protein sequence ID" value="EGO22981.1"/>
    <property type="molecule type" value="Genomic_DNA"/>
</dbReference>
<dbReference type="AlphaFoldDB" id="F8P1F2"/>
<dbReference type="KEGG" id="sla:SERLADRAFT_471578"/>
<dbReference type="HOGENOM" id="CLU_2361037_0_0_1"/>
<protein>
    <submittedName>
        <fullName evidence="1">Uncharacterized protein</fullName>
    </submittedName>
</protein>
<dbReference type="GeneID" id="18819976"/>
<gene>
    <name evidence="1" type="ORF">SERLADRAFT_471578</name>
</gene>
<dbReference type="RefSeq" id="XP_007320221.1">
    <property type="nucleotide sequence ID" value="XM_007320159.1"/>
</dbReference>
<organism>
    <name type="scientific">Serpula lacrymans var. lacrymans (strain S7.9)</name>
    <name type="common">Dry rot fungus</name>
    <dbReference type="NCBI Taxonomy" id="578457"/>
    <lineage>
        <taxon>Eukaryota</taxon>
        <taxon>Fungi</taxon>
        <taxon>Dikarya</taxon>
        <taxon>Basidiomycota</taxon>
        <taxon>Agaricomycotina</taxon>
        <taxon>Agaricomycetes</taxon>
        <taxon>Agaricomycetidae</taxon>
        <taxon>Boletales</taxon>
        <taxon>Coniophorineae</taxon>
        <taxon>Serpulaceae</taxon>
        <taxon>Serpula</taxon>
    </lineage>
</organism>
<proteinExistence type="predicted"/>
<sequence length="96" mass="10390">MVIRNCGTEAVTSYKSVFGTTSKYAGNIGRSNSKSLMYVRKREYRPLVLDHEMRGGILRAKTNDSGAGTSNVKSQKLVISMQASSGVLLLPHAGQL</sequence>
<name>F8P1F2_SERL9</name>
<accession>F8P1F2</accession>
<evidence type="ECO:0000313" key="1">
    <source>
        <dbReference type="EMBL" id="EGO22981.1"/>
    </source>
</evidence>